<sequence length="226" mass="24885">MSNYIEVIAIVEGKTEQVFIASVLAPYLAERNVYLNATQVSKPGQKGGDVRFDRTLADIGLHLKQRPDTYITTMVDYYGLTSWPGREQLSPTATPAQIADALNRAAYDSVVEKFASQQAERRFIPFMVVHEFEALLFSNSEILAGELGIRQADIDRVIAHSGGPEGINNSPHTAPSKRLDGWSAHGKFAKTTVGITLAGRIGIPRIRQQCPLFDRWLSQMEALVGA</sequence>
<organism evidence="1 2">
    <name type="scientific">Dickeya fangzhongdai</name>
    <dbReference type="NCBI Taxonomy" id="1778540"/>
    <lineage>
        <taxon>Bacteria</taxon>
        <taxon>Pseudomonadati</taxon>
        <taxon>Pseudomonadota</taxon>
        <taxon>Gammaproteobacteria</taxon>
        <taxon>Enterobacterales</taxon>
        <taxon>Pectobacteriaceae</taxon>
        <taxon>Dickeya</taxon>
    </lineage>
</organism>
<protein>
    <recommendedName>
        <fullName evidence="3">DUF4276 domain-containing protein</fullName>
    </recommendedName>
</protein>
<keyword evidence="2" id="KW-1185">Reference proteome</keyword>
<dbReference type="Proteomes" id="UP000231901">
    <property type="component" value="Chromosome"/>
</dbReference>
<evidence type="ECO:0008006" key="3">
    <source>
        <dbReference type="Google" id="ProtNLM"/>
    </source>
</evidence>
<dbReference type="EMBL" id="CP025003">
    <property type="protein sequence ID" value="ATZ95788.1"/>
    <property type="molecule type" value="Genomic_DNA"/>
</dbReference>
<dbReference type="Pfam" id="PF14103">
    <property type="entry name" value="DUF4276"/>
    <property type="match status" value="1"/>
</dbReference>
<dbReference type="InterPro" id="IPR025455">
    <property type="entry name" value="DUF4276"/>
</dbReference>
<dbReference type="GeneID" id="66566312"/>
<name>A0A2K8QRQ1_9GAMM</name>
<gene>
    <name evidence="1" type="ORF">CVE23_18530</name>
</gene>
<evidence type="ECO:0000313" key="1">
    <source>
        <dbReference type="EMBL" id="ATZ95788.1"/>
    </source>
</evidence>
<dbReference type="AlphaFoldDB" id="A0A2K8QRQ1"/>
<reference evidence="2" key="1">
    <citation type="journal article" date="2018" name="Genome Announc.">
        <title>Complete genome sequence of a Dickeya fangzhongdai type strain causing bleeding canker of pear tree trunks.</title>
        <authorList>
            <person name="Zhao Y."/>
            <person name="Tian Y."/>
            <person name="Li X."/>
            <person name="Hu B."/>
        </authorList>
    </citation>
    <scope>NUCLEOTIDE SEQUENCE [LARGE SCALE GENOMIC DNA]</scope>
    <source>
        <strain evidence="2">DSM 101947</strain>
    </source>
</reference>
<proteinExistence type="predicted"/>
<accession>A0A2K8QRQ1</accession>
<dbReference type="RefSeq" id="WP_100850123.1">
    <property type="nucleotide sequence ID" value="NZ_BMJF01000019.1"/>
</dbReference>
<dbReference type="KEGG" id="dfn:CVE23_18530"/>
<evidence type="ECO:0000313" key="2">
    <source>
        <dbReference type="Proteomes" id="UP000231901"/>
    </source>
</evidence>